<protein>
    <submittedName>
        <fullName evidence="1">Alpha-galactosidase</fullName>
        <ecNumber evidence="1">3.2.1.22</ecNumber>
    </submittedName>
</protein>
<dbReference type="SUPFAM" id="SSF51445">
    <property type="entry name" value="(Trans)glycosidases"/>
    <property type="match status" value="2"/>
</dbReference>
<dbReference type="PRINTS" id="PR00743">
    <property type="entry name" value="GLHYDRLASE36"/>
</dbReference>
<dbReference type="Gene3D" id="3.20.20.80">
    <property type="entry name" value="Glycosidases"/>
    <property type="match status" value="1"/>
</dbReference>
<organism evidence="1 2">
    <name type="scientific">Parabacteroides faecis</name>
    <dbReference type="NCBI Taxonomy" id="1217282"/>
    <lineage>
        <taxon>Bacteria</taxon>
        <taxon>Pseudomonadati</taxon>
        <taxon>Bacteroidota</taxon>
        <taxon>Bacteroidia</taxon>
        <taxon>Bacteroidales</taxon>
        <taxon>Tannerellaceae</taxon>
        <taxon>Parabacteroides</taxon>
    </lineage>
</organism>
<dbReference type="CDD" id="cd14791">
    <property type="entry name" value="GH36"/>
    <property type="match status" value="1"/>
</dbReference>
<gene>
    <name evidence="1" type="ORF">GGQ57_003216</name>
</gene>
<dbReference type="InterPro" id="IPR013785">
    <property type="entry name" value="Aldolase_TIM"/>
</dbReference>
<dbReference type="RefSeq" id="WP_183671454.1">
    <property type="nucleotide sequence ID" value="NZ_BMPB01000007.1"/>
</dbReference>
<dbReference type="Gene3D" id="3.20.20.70">
    <property type="entry name" value="Aldolase class I"/>
    <property type="match status" value="1"/>
</dbReference>
<dbReference type="InterPro" id="IPR038417">
    <property type="entry name" value="Alpga-gal_N_sf"/>
</dbReference>
<dbReference type="PANTHER" id="PTHR42767:SF1">
    <property type="entry name" value="ENDO-BETA-1,6-GALACTANASE-LIKE DOMAIN-CONTAINING PROTEIN"/>
    <property type="match status" value="1"/>
</dbReference>
<dbReference type="Pfam" id="PF02065">
    <property type="entry name" value="Melibiase"/>
    <property type="match status" value="1"/>
</dbReference>
<proteinExistence type="predicted"/>
<reference evidence="1 2" key="1">
    <citation type="submission" date="2020-08" db="EMBL/GenBank/DDBJ databases">
        <title>Genomic Encyclopedia of Type Strains, Phase IV (KMG-IV): sequencing the most valuable type-strain genomes for metagenomic binning, comparative biology and taxonomic classification.</title>
        <authorList>
            <person name="Goeker M."/>
        </authorList>
    </citation>
    <scope>NUCLEOTIDE SEQUENCE [LARGE SCALE GENOMIC DNA]</scope>
    <source>
        <strain evidence="1 2">DSM 102983</strain>
    </source>
</reference>
<keyword evidence="1" id="KW-0378">Hydrolase</keyword>
<sequence length="1158" mass="132716">MRKKLFYFVVALIIYPYICIGQTIASMDSRPTDVEHWISSHFAQGTVPPFSFEYGGKPSKEFIKDWAYSAKPLKSDDQHEVRYCYTYQDPASGLKVDCDVKGFTDSQAVEWVLHFTNTGSGNTPEIANVCVSDIVFRYDRPGNFRLHYANGSFPSKADFAPRLKELTSGENLYMRPDGGRSSHTAFPFFNIESPSGQGVMVAIGWTGTWFSDVRCTDAQSIQLKSGIERLKAYLYPKETIRTSSVCLLFWQGNDRMIGHNQFRRFILAHHTRKVDGKPAQYPFCKGFNYGDPSPCNEYTCLTADYAIALVKRYKQFKLLPEVFWLDAGWYDQSADVANNKNWANTVGNWTVDSVRFPEGLKPIADEIHKVGSKFMVWFEPERVYYGSAWAIEHPEYMLERPGADACLVNLGNPKACRWMSEYIGDFIEENNIDYYRQDFNIEPAGFWEANDEPGRQGICEIKYIEGLYAFWDYLLERFPNLLIDNCASGGRRLDLETTTRSAPLWRTDYSYGEPDGYQCHTYGLNFYLPLHGTGAWGVDKYTCRSSLSSAVTFNWKITEAGVSIYDMRDRQAEFEELRPYFLEDYYPLSGIDNTTAENTWLAYQLYRKSDDSGYIVAFRRKECPDKDCRVELSGVNPDKTYLLINKDTGDSIRKTGKELSEGLTLTLNEPRSSMIIRYQSDLSEPVHDLVVGEKTDAVLQAIGAEFDPHFLSQNVTRNDGAKEKDWKNIIEKRIKDMDIHRLRVMVLPQWYEPENDNDDPGLINWDKFTFNSPEMQSLYRELDLAQQQQMEVTLTLWGAPDKHFLAGCNSGNWVVAPESNEEWSENFSALIQYLIKEKKYTCIKEITPVNEPDWSFLVNGKRASTAKYIEMCKALDRRFKKDGIRELVDFSLSDNSDGGIGTHKYLAACTRELADVADVFNSHTYIFGYETPNSTILDWERQNYELSKSAGKPHFVGEFGGNQCVGAARQKDINLYERGVLMVRIAINLLNAGASGVSYWSLIDQYYGKNDSYEGMQQLGLWKYVKNAYAQDTCYENMTVDYEVRPQYFAYSLLTRFIRPGAEVYPISTPDEFYVGTAIKNKDGKWVYIFANGTAQEKKIKISNKYVGAKGTYEVYKYAQNALPKGDKQISPEKRVMKGGNEFFYTLPINSVILLREK</sequence>
<dbReference type="GO" id="GO:0004557">
    <property type="term" value="F:alpha-galactosidase activity"/>
    <property type="evidence" value="ECO:0007669"/>
    <property type="project" value="UniProtKB-EC"/>
</dbReference>
<comment type="caution">
    <text evidence="1">The sequence shown here is derived from an EMBL/GenBank/DDBJ whole genome shotgun (WGS) entry which is preliminary data.</text>
</comment>
<accession>A0ABR6KP69</accession>
<dbReference type="EC" id="3.2.1.22" evidence="1"/>
<keyword evidence="1" id="KW-0326">Glycosidase</keyword>
<dbReference type="EMBL" id="JACHOC010000006">
    <property type="protein sequence ID" value="MBB4623304.1"/>
    <property type="molecule type" value="Genomic_DNA"/>
</dbReference>
<dbReference type="Gene3D" id="2.70.98.60">
    <property type="entry name" value="alpha-galactosidase from lactobacil brevis"/>
    <property type="match status" value="1"/>
</dbReference>
<evidence type="ECO:0000313" key="1">
    <source>
        <dbReference type="EMBL" id="MBB4623304.1"/>
    </source>
</evidence>
<dbReference type="InterPro" id="IPR017853">
    <property type="entry name" value="GH"/>
</dbReference>
<dbReference type="InterPro" id="IPR002252">
    <property type="entry name" value="Glyco_hydro_36"/>
</dbReference>
<keyword evidence="2" id="KW-1185">Reference proteome</keyword>
<name>A0ABR6KP69_9BACT</name>
<dbReference type="Proteomes" id="UP000533637">
    <property type="component" value="Unassembled WGS sequence"/>
</dbReference>
<dbReference type="PANTHER" id="PTHR42767">
    <property type="entry name" value="ENDO-BETA-1,6-GALACTANASE"/>
    <property type="match status" value="1"/>
</dbReference>
<evidence type="ECO:0000313" key="2">
    <source>
        <dbReference type="Proteomes" id="UP000533637"/>
    </source>
</evidence>
<dbReference type="InterPro" id="IPR039743">
    <property type="entry name" value="6GAL/EXGAL"/>
</dbReference>